<dbReference type="AlphaFoldDB" id="A0A838Y2L4"/>
<proteinExistence type="predicted"/>
<accession>A0A838Y2L4</accession>
<sequence length="171" mass="19066">MKLQILRGSRWLVLAAAVSGLSACVVVPPRTQVVYKPAPVAAAPHWNPAEHPYYGHAMSDLRQARALLARPDVQPVQDDERWAVGAIDAALKEMTQASIQDGKNPWQPQPGDVHLNAPDRFHMALQLLEQAKRDASHREDDPWVRDLQGRILHHIDDAHRATQQAIADALR</sequence>
<name>A0A838Y2L4_9NEIS</name>
<gene>
    <name evidence="1" type="ORF">H2Z84_11005</name>
</gene>
<protein>
    <recommendedName>
        <fullName evidence="3">Lipoprotein</fullName>
    </recommendedName>
</protein>
<dbReference type="Proteomes" id="UP000545606">
    <property type="component" value="Unassembled WGS sequence"/>
</dbReference>
<organism evidence="1 2">
    <name type="scientific">Aquitalea aquatica</name>
    <dbReference type="NCBI Taxonomy" id="3044273"/>
    <lineage>
        <taxon>Bacteria</taxon>
        <taxon>Pseudomonadati</taxon>
        <taxon>Pseudomonadota</taxon>
        <taxon>Betaproteobacteria</taxon>
        <taxon>Neisseriales</taxon>
        <taxon>Chromobacteriaceae</taxon>
        <taxon>Aquitalea</taxon>
    </lineage>
</organism>
<dbReference type="RefSeq" id="WP_181836015.1">
    <property type="nucleotide sequence ID" value="NZ_JACERN010000030.1"/>
</dbReference>
<reference evidence="1 2" key="1">
    <citation type="submission" date="2020-07" db="EMBL/GenBank/DDBJ databases">
        <title>Draft genome sequence of violacein-producing bacteria and related species.</title>
        <authorList>
            <person name="Wilson H.S."/>
            <person name="De Leon M.E."/>
        </authorList>
    </citation>
    <scope>NUCLEOTIDE SEQUENCE [LARGE SCALE GENOMIC DNA]</scope>
    <source>
        <strain evidence="1 2">HSC-21Su07</strain>
    </source>
</reference>
<evidence type="ECO:0000313" key="2">
    <source>
        <dbReference type="Proteomes" id="UP000545606"/>
    </source>
</evidence>
<keyword evidence="2" id="KW-1185">Reference proteome</keyword>
<comment type="caution">
    <text evidence="1">The sequence shown here is derived from an EMBL/GenBank/DDBJ whole genome shotgun (WGS) entry which is preliminary data.</text>
</comment>
<dbReference type="PROSITE" id="PS51257">
    <property type="entry name" value="PROKAR_LIPOPROTEIN"/>
    <property type="match status" value="1"/>
</dbReference>
<evidence type="ECO:0000313" key="1">
    <source>
        <dbReference type="EMBL" id="MBA4708906.1"/>
    </source>
</evidence>
<evidence type="ECO:0008006" key="3">
    <source>
        <dbReference type="Google" id="ProtNLM"/>
    </source>
</evidence>
<dbReference type="EMBL" id="JACERN010000030">
    <property type="protein sequence ID" value="MBA4708906.1"/>
    <property type="molecule type" value="Genomic_DNA"/>
</dbReference>